<dbReference type="AlphaFoldDB" id="A0A7T5UIF5"/>
<dbReference type="PANTHER" id="PTHR41791">
    <property type="entry name" value="SSL7039 PROTEIN"/>
    <property type="match status" value="1"/>
</dbReference>
<dbReference type="PANTHER" id="PTHR41791:SF1">
    <property type="entry name" value="SSL7039 PROTEIN"/>
    <property type="match status" value="1"/>
</dbReference>
<dbReference type="PIRSF" id="PIRSF028744">
    <property type="entry name" value="Addict_mod_HI1419"/>
    <property type="match status" value="1"/>
</dbReference>
<dbReference type="NCBIfam" id="TIGR02683">
    <property type="entry name" value="upstrm_HI1419"/>
    <property type="match status" value="1"/>
</dbReference>
<sequence>MIRIVEYIAKNGKNHFADWLAKIPAKHANRVSEALYRMEMGNFGDHKSVGGGVMERRIFGNPALRVYYALDGKELVILLAGGGKHRQDKDIAKAKELWKAYQAEKAK</sequence>
<dbReference type="Pfam" id="PF05973">
    <property type="entry name" value="Gp49"/>
    <property type="match status" value="1"/>
</dbReference>
<proteinExistence type="predicted"/>
<evidence type="ECO:0000313" key="2">
    <source>
        <dbReference type="Proteomes" id="UP000595362"/>
    </source>
</evidence>
<protein>
    <submittedName>
        <fullName evidence="1">Type II toxin-antitoxin system RelE/ParE family toxin</fullName>
    </submittedName>
</protein>
<accession>A0A7T5UIF5</accession>
<organism evidence="1 2">
    <name type="scientific">Micavibrio aeruginosavorus</name>
    <dbReference type="NCBI Taxonomy" id="349221"/>
    <lineage>
        <taxon>Bacteria</taxon>
        <taxon>Pseudomonadati</taxon>
        <taxon>Bdellovibrionota</taxon>
        <taxon>Bdellovibrionia</taxon>
        <taxon>Bdellovibrionales</taxon>
        <taxon>Pseudobdellovibrionaceae</taxon>
        <taxon>Micavibrio</taxon>
    </lineage>
</organism>
<name>A0A7T5UIF5_9BACT</name>
<dbReference type="InterPro" id="IPR014056">
    <property type="entry name" value="TypeIITA-like_toxin_pred"/>
</dbReference>
<evidence type="ECO:0000313" key="1">
    <source>
        <dbReference type="EMBL" id="QQG36633.1"/>
    </source>
</evidence>
<gene>
    <name evidence="1" type="ORF">HYS17_02335</name>
</gene>
<dbReference type="InterPro" id="IPR009241">
    <property type="entry name" value="HigB-like"/>
</dbReference>
<dbReference type="EMBL" id="CP066681">
    <property type="protein sequence ID" value="QQG36633.1"/>
    <property type="molecule type" value="Genomic_DNA"/>
</dbReference>
<dbReference type="Proteomes" id="UP000595362">
    <property type="component" value="Chromosome"/>
</dbReference>
<reference evidence="1 2" key="1">
    <citation type="submission" date="2020-07" db="EMBL/GenBank/DDBJ databases">
        <title>Huge and variable diversity of episymbiotic CPR bacteria and DPANN archaea in groundwater ecosystems.</title>
        <authorList>
            <person name="He C.Y."/>
            <person name="Keren R."/>
            <person name="Whittaker M."/>
            <person name="Farag I.F."/>
            <person name="Doudna J."/>
            <person name="Cate J.H.D."/>
            <person name="Banfield J.F."/>
        </authorList>
    </citation>
    <scope>NUCLEOTIDE SEQUENCE [LARGE SCALE GENOMIC DNA]</scope>
    <source>
        <strain evidence="1">NC_groundwater_70_Ag_B-0.1um_54_66</strain>
    </source>
</reference>